<dbReference type="InterPro" id="IPR006171">
    <property type="entry name" value="TOPRIM_dom"/>
</dbReference>
<feature type="coiled-coil region" evidence="7">
    <location>
        <begin position="809"/>
        <end position="847"/>
    </location>
</feature>
<evidence type="ECO:0000256" key="2">
    <source>
        <dbReference type="ARBA" id="ARBA00009446"/>
    </source>
</evidence>
<name>A0A1I7XJ47_HETBA</name>
<evidence type="ECO:0000256" key="7">
    <source>
        <dbReference type="SAM" id="Coils"/>
    </source>
</evidence>
<evidence type="ECO:0000259" key="10">
    <source>
        <dbReference type="PROSITE" id="PS52039"/>
    </source>
</evidence>
<feature type="transmembrane region" description="Helical" evidence="8">
    <location>
        <begin position="1167"/>
        <end position="1188"/>
    </location>
</feature>
<dbReference type="InterPro" id="IPR013497">
    <property type="entry name" value="Topo_IA_cen"/>
</dbReference>
<feature type="transmembrane region" description="Helical" evidence="8">
    <location>
        <begin position="1359"/>
        <end position="1379"/>
    </location>
</feature>
<dbReference type="InterPro" id="IPR023405">
    <property type="entry name" value="Topo_IA_core_domain"/>
</dbReference>
<dbReference type="SMART" id="SM00437">
    <property type="entry name" value="TOP1Ac"/>
    <property type="match status" value="1"/>
</dbReference>
<accession>A0A1I7XJ47</accession>
<evidence type="ECO:0000313" key="12">
    <source>
        <dbReference type="WBParaSite" id="Hba_17731"/>
    </source>
</evidence>
<dbReference type="PANTHER" id="PTHR11390">
    <property type="entry name" value="PROKARYOTIC DNA TOPOISOMERASE"/>
    <property type="match status" value="1"/>
</dbReference>
<dbReference type="Gene3D" id="2.70.20.10">
    <property type="entry name" value="Topoisomerase I, domain 3"/>
    <property type="match status" value="1"/>
</dbReference>
<feature type="transmembrane region" description="Helical" evidence="8">
    <location>
        <begin position="1334"/>
        <end position="1353"/>
    </location>
</feature>
<feature type="transmembrane region" description="Helical" evidence="8">
    <location>
        <begin position="1234"/>
        <end position="1259"/>
    </location>
</feature>
<keyword evidence="4" id="KW-0799">Topoisomerase</keyword>
<reference evidence="12" key="1">
    <citation type="submission" date="2016-11" db="UniProtKB">
        <authorList>
            <consortium name="WormBaseParasite"/>
        </authorList>
    </citation>
    <scope>IDENTIFICATION</scope>
</reference>
<keyword evidence="8" id="KW-0472">Membrane</keyword>
<dbReference type="Gene3D" id="3.40.50.140">
    <property type="match status" value="1"/>
</dbReference>
<dbReference type="GO" id="GO:0006265">
    <property type="term" value="P:DNA topological change"/>
    <property type="evidence" value="ECO:0007669"/>
    <property type="project" value="InterPro"/>
</dbReference>
<dbReference type="InterPro" id="IPR003601">
    <property type="entry name" value="Topo_IA_2"/>
</dbReference>
<feature type="coiled-coil region" evidence="7">
    <location>
        <begin position="647"/>
        <end position="674"/>
    </location>
</feature>
<evidence type="ECO:0000256" key="5">
    <source>
        <dbReference type="ARBA" id="ARBA00023125"/>
    </source>
</evidence>
<dbReference type="InterPro" id="IPR013825">
    <property type="entry name" value="Topo_IA_cen_sub2"/>
</dbReference>
<keyword evidence="6" id="KW-0413">Isomerase</keyword>
<dbReference type="PANTHER" id="PTHR11390:SF21">
    <property type="entry name" value="DNA TOPOISOMERASE 3-ALPHA"/>
    <property type="match status" value="1"/>
</dbReference>
<feature type="transmembrane region" description="Helical" evidence="8">
    <location>
        <begin position="1399"/>
        <end position="1415"/>
    </location>
</feature>
<keyword evidence="7" id="KW-0175">Coiled coil</keyword>
<evidence type="ECO:0000256" key="4">
    <source>
        <dbReference type="ARBA" id="ARBA00023029"/>
    </source>
</evidence>
<evidence type="ECO:0000256" key="3">
    <source>
        <dbReference type="ARBA" id="ARBA00012891"/>
    </source>
</evidence>
<dbReference type="Pfam" id="PF01131">
    <property type="entry name" value="Topoisom_bac"/>
    <property type="match status" value="2"/>
</dbReference>
<dbReference type="EC" id="5.6.2.1" evidence="3"/>
<keyword evidence="8" id="KW-0812">Transmembrane</keyword>
<dbReference type="GO" id="GO:0003677">
    <property type="term" value="F:DNA binding"/>
    <property type="evidence" value="ECO:0007669"/>
    <property type="project" value="UniProtKB-KW"/>
</dbReference>
<sequence length="1456" mass="164937">MDLLGQRSMLSITSVSGHLMQLDFGSDMKDWKVNVPISSLFDAPVYHVVPDGMKDIARTLKEESAKCDTLVIWTDCDREGENIGSEIVKVCLEGNRRMDVFRAKFSEITPQAIMNAIQNLLRLDRNIVDAVDCRSELDLRIGAAFTRLQTLHLQQRFAHILCADGFVVERYKAIEQFVTETFWKLAVDHMRNGMKVIIFIRFTPKYCYLPLERIFFRWNFLGIEFVYLIRTLLKYFMMTATNLIVQKLNKSRESRRANTGPRTETNKFPKDINLIHLVQQQTASEEWNDFADKVLQFGPNPRNGIKTDEAHPPIHPLKFASKSQLLGNDWRLYELIVRHFLACVSWDAKGHETKISMRIGGETFHATGLQVDDLGYMHVYIYDKWSDKTLPVYVEGEQLTDHQLRICDGQTQPPQLLNEGIKIDMFYKYFKKSIILADLIALMDKFGIGTDATHAEHIEKIKVCYAMSKPQLRADLERQLQAICAGERTKEQVLEEQKEKYKRIFVQTEAKINLLSQALSRYLNNNGGRPAPAVAEIPSSTVPSVTNTRGRGSRRGRGGRLQIAQSIYKMGNDAELTQQMGNDNIIAHRKFIAKSIEVIRVKKDQILKTLKGISENEQVMKSIVDIHEKATEDVAKDIEQINKTDNSANITEEANLKEDQLELIRKELQEVALQTSLAAELNNKLVETLQMHKRKKTAMQELRLDKTKEVKNRASEALNEMEHTKHKVVVLVSSSRADINRKQRELDELRKEALKKGIQLGEEEQKQKDAIVEAVIAVTNDAVRIPPISNDVPQSKTVADDTPSVEERRKQIRENVRKERERKEQINQQIRERLLAMEARKERMKQIRLLLTEYDVIAPPTSSSIKKDQENCVVEENESKDMGNEEQLVPEEVRVTLEQTFLSAELNLRNLTAMRMRLEEMQLKGETIPNEDAELIDEMMKKEDALTNEAALEGEHEEKKQIIEDENPTMLKQTISNSISDEIEKEVRDGFSYVFDHSSLRATDDNQLNRIECLLLQQARLLSNIHLKLPATGGLPVSSLRSLLLAAHPQVVRSLGIALLRLSEGDVDPQLDNILTALSEPSCFNPPEKVLGSTRSYIDNFESVIANTQEKNHIPVKQLFMITVRDVVISGATGLFVNVPISLVESQLGPIVMDTMMQYISLPMTTYGPLAEVAVGATLLFVLGASAFSRRPAVINGLLIIVTVSAIVLYSFLQDKRLLEIPGYLLGIVFEPSIMRRCLLVFWLINVLASLIFGMLVTIQGHSSTRDRKFFHLTISLIYLSGIFLDKDFLWLCGWLSLCIFIIVEVLRFHQVPPWGEVLNSYLLVFKDSQDAQVLLTPIFLLSGVFLPLFLAPNDSQPHLYHLAGVAAVGVGDSLAAIVGSKLGSRKWPGMQKTMEGSAAMVLSMTSFLLISRTFCAEPKISPLICILVAIVLTVIEAFVKNIDNVLLPLVGYFIL</sequence>
<feature type="transmembrane region" description="Helical" evidence="8">
    <location>
        <begin position="1194"/>
        <end position="1213"/>
    </location>
</feature>
<dbReference type="InterPro" id="IPR034144">
    <property type="entry name" value="TOPRIM_TopoIII"/>
</dbReference>
<dbReference type="InterPro" id="IPR003602">
    <property type="entry name" value="Topo_IA_DNA-bd_dom"/>
</dbReference>
<feature type="coiled-coil region" evidence="7">
    <location>
        <begin position="704"/>
        <end position="759"/>
    </location>
</feature>
<dbReference type="PROSITE" id="PS50880">
    <property type="entry name" value="TOPRIM"/>
    <property type="match status" value="1"/>
</dbReference>
<dbReference type="Pfam" id="PF01751">
    <property type="entry name" value="Toprim"/>
    <property type="match status" value="1"/>
</dbReference>
<comment type="similarity">
    <text evidence="2">Belongs to the type IA topoisomerase family.</text>
</comment>
<evidence type="ECO:0000256" key="6">
    <source>
        <dbReference type="ARBA" id="ARBA00023235"/>
    </source>
</evidence>
<feature type="transmembrane region" description="Helical" evidence="8">
    <location>
        <begin position="1421"/>
        <end position="1440"/>
    </location>
</feature>
<dbReference type="PROSITE" id="PS52039">
    <property type="entry name" value="TOPO_IA_2"/>
    <property type="match status" value="1"/>
</dbReference>
<evidence type="ECO:0000313" key="11">
    <source>
        <dbReference type="Proteomes" id="UP000095283"/>
    </source>
</evidence>
<keyword evidence="5" id="KW-0238">DNA-binding</keyword>
<dbReference type="SMART" id="SM00493">
    <property type="entry name" value="TOPRIM"/>
    <property type="match status" value="1"/>
</dbReference>
<dbReference type="Proteomes" id="UP000095283">
    <property type="component" value="Unplaced"/>
</dbReference>
<dbReference type="CDD" id="cd03362">
    <property type="entry name" value="TOPRIM_TopoIA_TopoIII"/>
    <property type="match status" value="1"/>
</dbReference>
<feature type="transmembrane region" description="Helical" evidence="8">
    <location>
        <begin position="1289"/>
        <end position="1307"/>
    </location>
</feature>
<evidence type="ECO:0000256" key="1">
    <source>
        <dbReference type="ARBA" id="ARBA00000213"/>
    </source>
</evidence>
<protein>
    <recommendedName>
        <fullName evidence="3">DNA topoisomerase</fullName>
        <ecNumber evidence="3">5.6.2.1</ecNumber>
    </recommendedName>
</protein>
<organism evidence="11 12">
    <name type="scientific">Heterorhabditis bacteriophora</name>
    <name type="common">Entomopathogenic nematode worm</name>
    <dbReference type="NCBI Taxonomy" id="37862"/>
    <lineage>
        <taxon>Eukaryota</taxon>
        <taxon>Metazoa</taxon>
        <taxon>Ecdysozoa</taxon>
        <taxon>Nematoda</taxon>
        <taxon>Chromadorea</taxon>
        <taxon>Rhabditida</taxon>
        <taxon>Rhabditina</taxon>
        <taxon>Rhabditomorpha</taxon>
        <taxon>Strongyloidea</taxon>
        <taxon>Heterorhabditidae</taxon>
        <taxon>Heterorhabditis</taxon>
    </lineage>
</organism>
<dbReference type="PRINTS" id="PR00417">
    <property type="entry name" value="PRTPISMRASEI"/>
</dbReference>
<dbReference type="SUPFAM" id="SSF56712">
    <property type="entry name" value="Prokaryotic type I DNA topoisomerase"/>
    <property type="match status" value="1"/>
</dbReference>
<evidence type="ECO:0000259" key="9">
    <source>
        <dbReference type="PROSITE" id="PS50880"/>
    </source>
</evidence>
<dbReference type="GO" id="GO:0006281">
    <property type="term" value="P:DNA repair"/>
    <property type="evidence" value="ECO:0007669"/>
    <property type="project" value="TreeGrafter"/>
</dbReference>
<dbReference type="WBParaSite" id="Hba_17731">
    <property type="protein sequence ID" value="Hba_17731"/>
    <property type="gene ID" value="Hba_17731"/>
</dbReference>
<dbReference type="GO" id="GO:0003917">
    <property type="term" value="F:DNA topoisomerase type I (single strand cut, ATP-independent) activity"/>
    <property type="evidence" value="ECO:0007669"/>
    <property type="project" value="UniProtKB-EC"/>
</dbReference>
<feature type="domain" description="Toprim" evidence="9">
    <location>
        <begin position="1"/>
        <end position="106"/>
    </location>
</feature>
<proteinExistence type="inferred from homology"/>
<dbReference type="GO" id="GO:0006310">
    <property type="term" value="P:DNA recombination"/>
    <property type="evidence" value="ECO:0007669"/>
    <property type="project" value="TreeGrafter"/>
</dbReference>
<dbReference type="CDD" id="cd00186">
    <property type="entry name" value="TOP1Ac"/>
    <property type="match status" value="1"/>
</dbReference>
<dbReference type="InterPro" id="IPR013824">
    <property type="entry name" value="Topo_IA_cen_sub1"/>
</dbReference>
<keyword evidence="11" id="KW-1185">Reference proteome</keyword>
<dbReference type="Gene3D" id="1.10.460.10">
    <property type="entry name" value="Topoisomerase I, domain 2"/>
    <property type="match status" value="3"/>
</dbReference>
<dbReference type="GO" id="GO:0031422">
    <property type="term" value="C:RecQ family helicase-topoisomerase III complex"/>
    <property type="evidence" value="ECO:0007669"/>
    <property type="project" value="TreeGrafter"/>
</dbReference>
<dbReference type="InterPro" id="IPR013826">
    <property type="entry name" value="Topo_IA_cen_sub3"/>
</dbReference>
<keyword evidence="8" id="KW-1133">Transmembrane helix</keyword>
<feature type="domain" description="Topo IA-type catalytic" evidence="10">
    <location>
        <begin position="124"/>
        <end position="537"/>
    </location>
</feature>
<dbReference type="InterPro" id="IPR000380">
    <property type="entry name" value="Topo_IA"/>
</dbReference>
<dbReference type="GO" id="GO:0005634">
    <property type="term" value="C:nucleus"/>
    <property type="evidence" value="ECO:0007669"/>
    <property type="project" value="TreeGrafter"/>
</dbReference>
<evidence type="ECO:0000256" key="8">
    <source>
        <dbReference type="SAM" id="Phobius"/>
    </source>
</evidence>
<dbReference type="Gene3D" id="1.10.290.10">
    <property type="entry name" value="Topoisomerase I, domain 4"/>
    <property type="match status" value="1"/>
</dbReference>
<comment type="catalytic activity">
    <reaction evidence="1">
        <text>ATP-independent breakage of single-stranded DNA, followed by passage and rejoining.</text>
        <dbReference type="EC" id="5.6.2.1"/>
    </reaction>
</comment>
<dbReference type="SMART" id="SM00436">
    <property type="entry name" value="TOP1Bc"/>
    <property type="match status" value="1"/>
</dbReference>